<evidence type="ECO:0000313" key="11">
    <source>
        <dbReference type="Proteomes" id="UP000658980"/>
    </source>
</evidence>
<comment type="catalytic activity">
    <reaction evidence="9">
        <text>a 3'-end 3'-phospho-ribonucleotide-RNA + a 5'-end dephospho-ribonucleoside-RNA + GTP = a ribonucleotidyl-ribonucleotide-RNA + GMP + diphosphate</text>
        <dbReference type="Rhea" id="RHEA:68076"/>
        <dbReference type="Rhea" id="RHEA-COMP:10463"/>
        <dbReference type="Rhea" id="RHEA-COMP:13936"/>
        <dbReference type="Rhea" id="RHEA-COMP:17355"/>
        <dbReference type="ChEBI" id="CHEBI:33019"/>
        <dbReference type="ChEBI" id="CHEBI:37565"/>
        <dbReference type="ChEBI" id="CHEBI:58115"/>
        <dbReference type="ChEBI" id="CHEBI:83062"/>
        <dbReference type="ChEBI" id="CHEBI:138284"/>
        <dbReference type="ChEBI" id="CHEBI:173118"/>
        <dbReference type="EC" id="6.5.1.8"/>
    </reaction>
</comment>
<evidence type="ECO:0000256" key="9">
    <source>
        <dbReference type="ARBA" id="ARBA00047746"/>
    </source>
</evidence>
<name>A0ABR8WAN8_9BACL</name>
<dbReference type="InterPro" id="IPR036025">
    <property type="entry name" value="RtcB-like_sf"/>
</dbReference>
<dbReference type="RefSeq" id="WP_191714285.1">
    <property type="nucleotide sequence ID" value="NZ_JACSPU010000001.1"/>
</dbReference>
<proteinExistence type="predicted"/>
<keyword evidence="4" id="KW-0479">Metal-binding</keyword>
<keyword evidence="6" id="KW-0692">RNA repair</keyword>
<dbReference type="InterPro" id="IPR001233">
    <property type="entry name" value="RtcB"/>
</dbReference>
<reference evidence="10 11" key="1">
    <citation type="submission" date="2020-08" db="EMBL/GenBank/DDBJ databases">
        <title>A Genomic Blueprint of the Chicken Gut Microbiome.</title>
        <authorList>
            <person name="Gilroy R."/>
            <person name="Ravi A."/>
            <person name="Getino M."/>
            <person name="Pursley I."/>
            <person name="Horton D.L."/>
            <person name="Alikhan N.-F."/>
            <person name="Baker D."/>
            <person name="Gharbi K."/>
            <person name="Hall N."/>
            <person name="Watson M."/>
            <person name="Adriaenssens E.M."/>
            <person name="Foster-Nyarko E."/>
            <person name="Jarju S."/>
            <person name="Secka A."/>
            <person name="Antonio M."/>
            <person name="Oren A."/>
            <person name="Chaudhuri R."/>
            <person name="La Ragione R.M."/>
            <person name="Hildebrand F."/>
            <person name="Pallen M.J."/>
        </authorList>
    </citation>
    <scope>NUCLEOTIDE SEQUENCE [LARGE SCALE GENOMIC DNA]</scope>
    <source>
        <strain evidence="10 11">Sa1BUA13</strain>
    </source>
</reference>
<dbReference type="Gene3D" id="3.90.1860.10">
    <property type="entry name" value="tRNA-splicing ligase RtcB"/>
    <property type="match status" value="1"/>
</dbReference>
<keyword evidence="7" id="KW-0342">GTP-binding</keyword>
<evidence type="ECO:0000256" key="7">
    <source>
        <dbReference type="ARBA" id="ARBA00023134"/>
    </source>
</evidence>
<keyword evidence="3" id="KW-0436">Ligase</keyword>
<organism evidence="10 11">
    <name type="scientific">Planococcus wigleyi</name>
    <dbReference type="NCBI Taxonomy" id="2762216"/>
    <lineage>
        <taxon>Bacteria</taxon>
        <taxon>Bacillati</taxon>
        <taxon>Bacillota</taxon>
        <taxon>Bacilli</taxon>
        <taxon>Bacillales</taxon>
        <taxon>Caryophanaceae</taxon>
        <taxon>Planococcus</taxon>
    </lineage>
</organism>
<protein>
    <recommendedName>
        <fullName evidence="2">3'-phosphate/5'-hydroxy nucleic acid ligase</fullName>
        <ecNumber evidence="2">6.5.1.8</ecNumber>
    </recommendedName>
</protein>
<dbReference type="InterPro" id="IPR052915">
    <property type="entry name" value="RtcB-like"/>
</dbReference>
<evidence type="ECO:0000256" key="1">
    <source>
        <dbReference type="ARBA" id="ARBA00001936"/>
    </source>
</evidence>
<comment type="caution">
    <text evidence="10">The sequence shown here is derived from an EMBL/GenBank/DDBJ whole genome shotgun (WGS) entry which is preliminary data.</text>
</comment>
<evidence type="ECO:0000256" key="4">
    <source>
        <dbReference type="ARBA" id="ARBA00022723"/>
    </source>
</evidence>
<dbReference type="Proteomes" id="UP000658980">
    <property type="component" value="Unassembled WGS sequence"/>
</dbReference>
<keyword evidence="8" id="KW-0464">Manganese</keyword>
<keyword evidence="5" id="KW-0547">Nucleotide-binding</keyword>
<evidence type="ECO:0000256" key="6">
    <source>
        <dbReference type="ARBA" id="ARBA00022800"/>
    </source>
</evidence>
<dbReference type="SUPFAM" id="SSF103365">
    <property type="entry name" value="Hypothetical protein PH1602"/>
    <property type="match status" value="1"/>
</dbReference>
<evidence type="ECO:0000256" key="2">
    <source>
        <dbReference type="ARBA" id="ARBA00012726"/>
    </source>
</evidence>
<sequence>MKVIKGKYSNAKVFTDNIDDVTVSQIEGFLNEELTANAQVRIMPDCHAGKGAVIGTTMKVIDRVVPNLVGVDIGCGMLCVEVQKPDVDFAKLDAAVKAFVPSGQSIRTAAHDFIKHVELDRVLANFSRDTAAGTKRFHGYDERRLHHKCQPRHNRGVAFCIQNDAGDHR</sequence>
<accession>A0ABR8WAN8</accession>
<dbReference type="Pfam" id="PF01139">
    <property type="entry name" value="RtcB"/>
    <property type="match status" value="1"/>
</dbReference>
<keyword evidence="11" id="KW-1185">Reference proteome</keyword>
<comment type="cofactor">
    <cofactor evidence="1">
        <name>Mn(2+)</name>
        <dbReference type="ChEBI" id="CHEBI:29035"/>
    </cofactor>
</comment>
<evidence type="ECO:0000313" key="10">
    <source>
        <dbReference type="EMBL" id="MBD8014093.1"/>
    </source>
</evidence>
<dbReference type="EC" id="6.5.1.8" evidence="2"/>
<evidence type="ECO:0000256" key="3">
    <source>
        <dbReference type="ARBA" id="ARBA00022598"/>
    </source>
</evidence>
<dbReference type="EMBL" id="JACSPU010000001">
    <property type="protein sequence ID" value="MBD8014093.1"/>
    <property type="molecule type" value="Genomic_DNA"/>
</dbReference>
<dbReference type="PANTHER" id="PTHR43749">
    <property type="entry name" value="RNA-SPLICING LIGASE RTCB"/>
    <property type="match status" value="1"/>
</dbReference>
<evidence type="ECO:0000256" key="5">
    <source>
        <dbReference type="ARBA" id="ARBA00022741"/>
    </source>
</evidence>
<dbReference type="PANTHER" id="PTHR43749:SF2">
    <property type="entry name" value="RNA-SPLICING LIGASE RTCB"/>
    <property type="match status" value="1"/>
</dbReference>
<gene>
    <name evidence="10" type="ORF">H9630_04605</name>
</gene>
<evidence type="ECO:0000256" key="8">
    <source>
        <dbReference type="ARBA" id="ARBA00023211"/>
    </source>
</evidence>